<proteinExistence type="predicted"/>
<accession>A0A8H5CWI9</accession>
<evidence type="ECO:0000313" key="1">
    <source>
        <dbReference type="EMBL" id="KAF5348873.1"/>
    </source>
</evidence>
<comment type="caution">
    <text evidence="1">The sequence shown here is derived from an EMBL/GenBank/DDBJ whole genome shotgun (WGS) entry which is preliminary data.</text>
</comment>
<evidence type="ECO:0000313" key="2">
    <source>
        <dbReference type="Proteomes" id="UP000559027"/>
    </source>
</evidence>
<dbReference type="Gene3D" id="1.20.1280.140">
    <property type="match status" value="1"/>
</dbReference>
<organism evidence="1 2">
    <name type="scientific">Leucocoprinus leucothites</name>
    <dbReference type="NCBI Taxonomy" id="201217"/>
    <lineage>
        <taxon>Eukaryota</taxon>
        <taxon>Fungi</taxon>
        <taxon>Dikarya</taxon>
        <taxon>Basidiomycota</taxon>
        <taxon>Agaricomycotina</taxon>
        <taxon>Agaricomycetes</taxon>
        <taxon>Agaricomycetidae</taxon>
        <taxon>Agaricales</taxon>
        <taxon>Agaricineae</taxon>
        <taxon>Agaricaceae</taxon>
        <taxon>Leucocoprinus</taxon>
    </lineage>
</organism>
<dbReference type="OrthoDB" id="2993340at2759"/>
<gene>
    <name evidence="1" type="ORF">D9756_009775</name>
</gene>
<name>A0A8H5CWI9_9AGAR</name>
<dbReference type="AlphaFoldDB" id="A0A8H5CWI9"/>
<sequence>MSVKVSVQDCLSQIELFKPKVATLVSSVSSFQSTDGPDKALKIHNEALAVKDGIEKIKPYVINVQRPVSVADGNTTLQAIKDLQKSWNIVLDHAIKKKPYFDALPVGNINALFAQDLKLTYDAMLSLANACIDAAPAELQAESKATKKEFEDAIKKVLAVYQ</sequence>
<dbReference type="Proteomes" id="UP000559027">
    <property type="component" value="Unassembled WGS sequence"/>
</dbReference>
<dbReference type="EMBL" id="JAACJO010000018">
    <property type="protein sequence ID" value="KAF5348873.1"/>
    <property type="molecule type" value="Genomic_DNA"/>
</dbReference>
<dbReference type="Pfam" id="PF12296">
    <property type="entry name" value="HsbA"/>
    <property type="match status" value="1"/>
</dbReference>
<keyword evidence="2" id="KW-1185">Reference proteome</keyword>
<dbReference type="InterPro" id="IPR021054">
    <property type="entry name" value="Cell_wall_mannoprotein_1"/>
</dbReference>
<protein>
    <submittedName>
        <fullName evidence="1">Uncharacterized protein</fullName>
    </submittedName>
</protein>
<reference evidence="1 2" key="1">
    <citation type="journal article" date="2020" name="ISME J.">
        <title>Uncovering the hidden diversity of litter-decomposition mechanisms in mushroom-forming fungi.</title>
        <authorList>
            <person name="Floudas D."/>
            <person name="Bentzer J."/>
            <person name="Ahren D."/>
            <person name="Johansson T."/>
            <person name="Persson P."/>
            <person name="Tunlid A."/>
        </authorList>
    </citation>
    <scope>NUCLEOTIDE SEQUENCE [LARGE SCALE GENOMIC DNA]</scope>
    <source>
        <strain evidence="1 2">CBS 146.42</strain>
    </source>
</reference>